<evidence type="ECO:0000259" key="7">
    <source>
        <dbReference type="PROSITE" id="PS50127"/>
    </source>
</evidence>
<dbReference type="AlphaFoldDB" id="A0A9N9FUM2"/>
<feature type="domain" description="UBC core" evidence="7">
    <location>
        <begin position="1"/>
        <end position="147"/>
    </location>
</feature>
<comment type="catalytic activity">
    <reaction evidence="1">
        <text>S-ubiquitinyl-[E1 ubiquitin-activating enzyme]-L-cysteine + [E2 ubiquitin-conjugating enzyme]-L-cysteine = [E1 ubiquitin-activating enzyme]-L-cysteine + S-ubiquitinyl-[E2 ubiquitin-conjugating enzyme]-L-cysteine.</text>
        <dbReference type="EC" id="2.3.2.23"/>
    </reaction>
</comment>
<protein>
    <submittedName>
        <fullName evidence="8">795_t:CDS:1</fullName>
    </submittedName>
</protein>
<dbReference type="FunFam" id="3.10.110.10:FF:000101">
    <property type="entry name" value="Ubiquitin-conjugating enzyme E2 D2"/>
    <property type="match status" value="1"/>
</dbReference>
<dbReference type="Gene3D" id="3.10.110.10">
    <property type="entry name" value="Ubiquitin Conjugating Enzyme"/>
    <property type="match status" value="1"/>
</dbReference>
<dbReference type="Proteomes" id="UP000789570">
    <property type="component" value="Unassembled WGS sequence"/>
</dbReference>
<sequence length="150" mass="17005">MSLKRLNKELLDLIHDPPSTCSAGPIGDDLLNWQAFIMGPPESPYSGGLFKLNVQFPSDYPFKPPKICFSTVVYHPNISRNGSISLDILRDQWSPSLTLSKMLLSISSLFTDPNPDDHLVPEIALVYRTDRSRYEANAREWTIKYASEYN</sequence>
<dbReference type="GO" id="GO:0005524">
    <property type="term" value="F:ATP binding"/>
    <property type="evidence" value="ECO:0007669"/>
    <property type="project" value="UniProtKB-KW"/>
</dbReference>
<gene>
    <name evidence="8" type="ORF">FCALED_LOCUS6482</name>
</gene>
<evidence type="ECO:0000256" key="1">
    <source>
        <dbReference type="ARBA" id="ARBA00000485"/>
    </source>
</evidence>
<dbReference type="GO" id="GO:0061631">
    <property type="term" value="F:ubiquitin conjugating enzyme activity"/>
    <property type="evidence" value="ECO:0007669"/>
    <property type="project" value="UniProtKB-EC"/>
</dbReference>
<accession>A0A9N9FUM2</accession>
<dbReference type="SUPFAM" id="SSF54495">
    <property type="entry name" value="UBC-like"/>
    <property type="match status" value="1"/>
</dbReference>
<evidence type="ECO:0000313" key="8">
    <source>
        <dbReference type="EMBL" id="CAG8558608.1"/>
    </source>
</evidence>
<dbReference type="PANTHER" id="PTHR24068">
    <property type="entry name" value="UBIQUITIN-CONJUGATING ENZYME E2"/>
    <property type="match status" value="1"/>
</dbReference>
<dbReference type="SMART" id="SM00212">
    <property type="entry name" value="UBCc"/>
    <property type="match status" value="1"/>
</dbReference>
<dbReference type="EMBL" id="CAJVPQ010001558">
    <property type="protein sequence ID" value="CAG8558608.1"/>
    <property type="molecule type" value="Genomic_DNA"/>
</dbReference>
<dbReference type="InterPro" id="IPR000608">
    <property type="entry name" value="UBC"/>
</dbReference>
<evidence type="ECO:0000256" key="3">
    <source>
        <dbReference type="ARBA" id="ARBA00022679"/>
    </source>
</evidence>
<name>A0A9N9FUM2_9GLOM</name>
<evidence type="ECO:0000313" key="9">
    <source>
        <dbReference type="Proteomes" id="UP000789570"/>
    </source>
</evidence>
<dbReference type="InterPro" id="IPR016135">
    <property type="entry name" value="UBQ-conjugating_enzyme/RWD"/>
</dbReference>
<evidence type="ECO:0000256" key="5">
    <source>
        <dbReference type="ARBA" id="ARBA00022786"/>
    </source>
</evidence>
<organism evidence="8 9">
    <name type="scientific">Funneliformis caledonium</name>
    <dbReference type="NCBI Taxonomy" id="1117310"/>
    <lineage>
        <taxon>Eukaryota</taxon>
        <taxon>Fungi</taxon>
        <taxon>Fungi incertae sedis</taxon>
        <taxon>Mucoromycota</taxon>
        <taxon>Glomeromycotina</taxon>
        <taxon>Glomeromycetes</taxon>
        <taxon>Glomerales</taxon>
        <taxon>Glomeraceae</taxon>
        <taxon>Funneliformis</taxon>
    </lineage>
</organism>
<keyword evidence="5" id="KW-0833">Ubl conjugation pathway</keyword>
<keyword evidence="9" id="KW-1185">Reference proteome</keyword>
<keyword evidence="4" id="KW-0547">Nucleotide-binding</keyword>
<proteinExistence type="predicted"/>
<dbReference type="Pfam" id="PF00179">
    <property type="entry name" value="UQ_con"/>
    <property type="match status" value="1"/>
</dbReference>
<dbReference type="OrthoDB" id="7851174at2759"/>
<evidence type="ECO:0000256" key="2">
    <source>
        <dbReference type="ARBA" id="ARBA00004906"/>
    </source>
</evidence>
<evidence type="ECO:0000256" key="4">
    <source>
        <dbReference type="ARBA" id="ARBA00022741"/>
    </source>
</evidence>
<evidence type="ECO:0000256" key="6">
    <source>
        <dbReference type="ARBA" id="ARBA00022840"/>
    </source>
</evidence>
<comment type="pathway">
    <text evidence="2">Protein modification; protein ubiquitination.</text>
</comment>
<keyword evidence="6" id="KW-0067">ATP-binding</keyword>
<dbReference type="PROSITE" id="PS50127">
    <property type="entry name" value="UBC_2"/>
    <property type="match status" value="1"/>
</dbReference>
<comment type="caution">
    <text evidence="8">The sequence shown here is derived from an EMBL/GenBank/DDBJ whole genome shotgun (WGS) entry which is preliminary data.</text>
</comment>
<keyword evidence="3" id="KW-0808">Transferase</keyword>
<reference evidence="8" key="1">
    <citation type="submission" date="2021-06" db="EMBL/GenBank/DDBJ databases">
        <authorList>
            <person name="Kallberg Y."/>
            <person name="Tangrot J."/>
            <person name="Rosling A."/>
        </authorList>
    </citation>
    <scope>NUCLEOTIDE SEQUENCE</scope>
    <source>
        <strain evidence="8">UK204</strain>
    </source>
</reference>